<dbReference type="PROSITE" id="PS50071">
    <property type="entry name" value="HOMEOBOX_2"/>
    <property type="match status" value="1"/>
</dbReference>
<reference evidence="7" key="1">
    <citation type="submission" date="2009-08" db="EMBL/GenBank/DDBJ databases">
        <title>Annotation of Salpingoeca rosetta.</title>
        <authorList>
            <consortium name="The Broad Institute Genome Sequencing Platform"/>
            <person name="Russ C."/>
            <person name="Cuomo C."/>
            <person name="Burger G."/>
            <person name="Gray M.W."/>
            <person name="Holland P.W.H."/>
            <person name="King N."/>
            <person name="Lang F.B.F."/>
            <person name="Roger A.J."/>
            <person name="Ruiz-Trillo I."/>
            <person name="Young S.K."/>
            <person name="Zeng Q."/>
            <person name="Gargeya S."/>
            <person name="Alvarado L."/>
            <person name="Berlin A."/>
            <person name="Chapman S.B."/>
            <person name="Chen Z."/>
            <person name="Freedman E."/>
            <person name="Gellesch M."/>
            <person name="Goldberg J."/>
            <person name="Griggs A."/>
            <person name="Gujja S."/>
            <person name="Heilman E."/>
            <person name="Heiman D."/>
            <person name="Howarth C."/>
            <person name="Mehta T."/>
            <person name="Neiman D."/>
            <person name="Pearson M."/>
            <person name="Roberts A."/>
            <person name="Saif S."/>
            <person name="Shea T."/>
            <person name="Shenoy N."/>
            <person name="Sisk P."/>
            <person name="Stolte C."/>
            <person name="Sykes S."/>
            <person name="White J."/>
            <person name="Yandava C."/>
            <person name="Haas B."/>
            <person name="Nusbaum C."/>
            <person name="Birren B."/>
        </authorList>
    </citation>
    <scope>NUCLEOTIDE SEQUENCE [LARGE SCALE GENOMIC DNA]</scope>
    <source>
        <strain evidence="7">ATCC 50818</strain>
    </source>
</reference>
<dbReference type="InParanoid" id="F2UGC4"/>
<name>F2UGC4_SALR5</name>
<dbReference type="Gene3D" id="1.10.10.60">
    <property type="entry name" value="Homeodomain-like"/>
    <property type="match status" value="1"/>
</dbReference>
<keyword evidence="8" id="KW-1185">Reference proteome</keyword>
<evidence type="ECO:0000313" key="7">
    <source>
        <dbReference type="EMBL" id="EGD75674.1"/>
    </source>
</evidence>
<dbReference type="RefSeq" id="XP_004991595.1">
    <property type="nucleotide sequence ID" value="XM_004991538.1"/>
</dbReference>
<dbReference type="Pfam" id="PF05920">
    <property type="entry name" value="Homeobox_KN"/>
    <property type="match status" value="1"/>
</dbReference>
<dbReference type="InterPro" id="IPR001356">
    <property type="entry name" value="HD"/>
</dbReference>
<dbReference type="CDD" id="cd00086">
    <property type="entry name" value="homeodomain"/>
    <property type="match status" value="1"/>
</dbReference>
<dbReference type="OrthoDB" id="10056939at2759"/>
<evidence type="ECO:0000256" key="1">
    <source>
        <dbReference type="ARBA" id="ARBA00023125"/>
    </source>
</evidence>
<proteinExistence type="predicted"/>
<feature type="region of interest" description="Disordered" evidence="5">
    <location>
        <begin position="1"/>
        <end position="35"/>
    </location>
</feature>
<evidence type="ECO:0000256" key="4">
    <source>
        <dbReference type="PROSITE-ProRule" id="PRU00108"/>
    </source>
</evidence>
<dbReference type="GO" id="GO:0006355">
    <property type="term" value="P:regulation of DNA-templated transcription"/>
    <property type="evidence" value="ECO:0007669"/>
    <property type="project" value="InterPro"/>
</dbReference>
<dbReference type="GO" id="GO:0003677">
    <property type="term" value="F:DNA binding"/>
    <property type="evidence" value="ECO:0007669"/>
    <property type="project" value="UniProtKB-UniRule"/>
</dbReference>
<comment type="subcellular location">
    <subcellularLocation>
        <location evidence="4">Nucleus</location>
    </subcellularLocation>
</comment>
<dbReference type="KEGG" id="sre:PTSG_07793"/>
<dbReference type="AlphaFoldDB" id="F2UGC4"/>
<dbReference type="InterPro" id="IPR008422">
    <property type="entry name" value="KN_HD"/>
</dbReference>
<organism evidence="8">
    <name type="scientific">Salpingoeca rosetta (strain ATCC 50818 / BSB-021)</name>
    <dbReference type="NCBI Taxonomy" id="946362"/>
    <lineage>
        <taxon>Eukaryota</taxon>
        <taxon>Choanoflagellata</taxon>
        <taxon>Craspedida</taxon>
        <taxon>Salpingoecidae</taxon>
        <taxon>Salpingoeca</taxon>
    </lineage>
</organism>
<accession>F2UGC4</accession>
<dbReference type="GO" id="GO:0005634">
    <property type="term" value="C:nucleus"/>
    <property type="evidence" value="ECO:0007669"/>
    <property type="project" value="UniProtKB-SubCell"/>
</dbReference>
<evidence type="ECO:0000256" key="3">
    <source>
        <dbReference type="ARBA" id="ARBA00023242"/>
    </source>
</evidence>
<evidence type="ECO:0000256" key="2">
    <source>
        <dbReference type="ARBA" id="ARBA00023155"/>
    </source>
</evidence>
<dbReference type="SMART" id="SM00389">
    <property type="entry name" value="HOX"/>
    <property type="match status" value="1"/>
</dbReference>
<evidence type="ECO:0000259" key="6">
    <source>
        <dbReference type="PROSITE" id="PS50071"/>
    </source>
</evidence>
<dbReference type="EMBL" id="GL832973">
    <property type="protein sequence ID" value="EGD75674.1"/>
    <property type="molecule type" value="Genomic_DNA"/>
</dbReference>
<feature type="compositionally biased region" description="Basic residues" evidence="5">
    <location>
        <begin position="23"/>
        <end position="32"/>
    </location>
</feature>
<evidence type="ECO:0000313" key="8">
    <source>
        <dbReference type="Proteomes" id="UP000007799"/>
    </source>
</evidence>
<keyword evidence="1 4" id="KW-0238">DNA-binding</keyword>
<dbReference type="SUPFAM" id="SSF46689">
    <property type="entry name" value="Homeodomain-like"/>
    <property type="match status" value="1"/>
</dbReference>
<feature type="domain" description="Homeobox" evidence="6">
    <location>
        <begin position="57"/>
        <end position="119"/>
    </location>
</feature>
<dbReference type="GeneID" id="16072155"/>
<dbReference type="InterPro" id="IPR009057">
    <property type="entry name" value="Homeodomain-like_sf"/>
</dbReference>
<gene>
    <name evidence="7" type="ORF">PTSG_07793</name>
</gene>
<sequence>MPGDKKKKDKDKKDKKKVDKSPSKSKKQKKRPLNGLDLLTEACVYVEEQERYQSRQKQEENRPGRHSARTRAILNAWYEANMDKNGRAYLSEEEKVRLAHICNLKPKQVATWVNNRRNR</sequence>
<dbReference type="Proteomes" id="UP000007799">
    <property type="component" value="Unassembled WGS sequence"/>
</dbReference>
<keyword evidence="2 4" id="KW-0371">Homeobox</keyword>
<protein>
    <recommendedName>
        <fullName evidence="6">Homeobox domain-containing protein</fullName>
    </recommendedName>
</protein>
<evidence type="ECO:0000256" key="5">
    <source>
        <dbReference type="SAM" id="MobiDB-lite"/>
    </source>
</evidence>
<keyword evidence="3 4" id="KW-0539">Nucleus</keyword>